<reference evidence="3" key="1">
    <citation type="submission" date="2016-10" db="EMBL/GenBank/DDBJ databases">
        <authorList>
            <person name="Varghese N."/>
            <person name="Submissions S."/>
        </authorList>
    </citation>
    <scope>NUCLEOTIDE SEQUENCE [LARGE SCALE GENOMIC DNA]</scope>
    <source>
        <strain evidence="3">DSM 21620</strain>
    </source>
</reference>
<feature type="transmembrane region" description="Helical" evidence="1">
    <location>
        <begin position="6"/>
        <end position="25"/>
    </location>
</feature>
<sequence>MNIEMDFFWIGVGLAAFGYFIGNGLKNFKNPEAKFLFDDEYPTLIKEKDLHTYLNLSRDEVADLLRKHPDAPKMELDGTTYYPYRQFMKWVTSNEIYHNRRE</sequence>
<accession>A0A1G6QLY3</accession>
<keyword evidence="3" id="KW-1185">Reference proteome</keyword>
<keyword evidence="1" id="KW-0812">Transmembrane</keyword>
<evidence type="ECO:0000313" key="2">
    <source>
        <dbReference type="EMBL" id="SDC92687.1"/>
    </source>
</evidence>
<keyword evidence="1" id="KW-1133">Transmembrane helix</keyword>
<dbReference type="EMBL" id="FMZB01000005">
    <property type="protein sequence ID" value="SDC92687.1"/>
    <property type="molecule type" value="Genomic_DNA"/>
</dbReference>
<gene>
    <name evidence="2" type="ORF">SAMN05421663_105113</name>
</gene>
<protein>
    <recommendedName>
        <fullName evidence="4">DNA-binding protein</fullName>
    </recommendedName>
</protein>
<proteinExistence type="predicted"/>
<evidence type="ECO:0008006" key="4">
    <source>
        <dbReference type="Google" id="ProtNLM"/>
    </source>
</evidence>
<evidence type="ECO:0000313" key="3">
    <source>
        <dbReference type="Proteomes" id="UP000198666"/>
    </source>
</evidence>
<dbReference type="STRING" id="361279.SAMN05421663_105113"/>
<name>A0A1G6QLY3_9BACI</name>
<dbReference type="AlphaFoldDB" id="A0A1G6QLY3"/>
<keyword evidence="1" id="KW-0472">Membrane</keyword>
<dbReference type="Proteomes" id="UP000198666">
    <property type="component" value="Unassembled WGS sequence"/>
</dbReference>
<organism evidence="2 3">
    <name type="scientific">Terribacillus halophilus</name>
    <dbReference type="NCBI Taxonomy" id="361279"/>
    <lineage>
        <taxon>Bacteria</taxon>
        <taxon>Bacillati</taxon>
        <taxon>Bacillota</taxon>
        <taxon>Bacilli</taxon>
        <taxon>Bacillales</taxon>
        <taxon>Bacillaceae</taxon>
        <taxon>Terribacillus</taxon>
    </lineage>
</organism>
<evidence type="ECO:0000256" key="1">
    <source>
        <dbReference type="SAM" id="Phobius"/>
    </source>
</evidence>